<name>A0AAV9PEP3_9PEZI</name>
<proteinExistence type="predicted"/>
<evidence type="ECO:0000313" key="2">
    <source>
        <dbReference type="EMBL" id="KAK5170617.1"/>
    </source>
</evidence>
<gene>
    <name evidence="2" type="ORF">LTR77_005206</name>
</gene>
<dbReference type="RefSeq" id="XP_064659815.1">
    <property type="nucleotide sequence ID" value="XM_064802454.1"/>
</dbReference>
<reference evidence="2 3" key="1">
    <citation type="submission" date="2023-08" db="EMBL/GenBank/DDBJ databases">
        <title>Black Yeasts Isolated from many extreme environments.</title>
        <authorList>
            <person name="Coleine C."/>
            <person name="Stajich J.E."/>
            <person name="Selbmann L."/>
        </authorList>
    </citation>
    <scope>NUCLEOTIDE SEQUENCE [LARGE SCALE GENOMIC DNA]</scope>
    <source>
        <strain evidence="2 3">CCFEE 5935</strain>
    </source>
</reference>
<protein>
    <submittedName>
        <fullName evidence="2">Uncharacterized protein</fullName>
    </submittedName>
</protein>
<keyword evidence="3" id="KW-1185">Reference proteome</keyword>
<dbReference type="EMBL" id="JAVRRT010000007">
    <property type="protein sequence ID" value="KAK5170617.1"/>
    <property type="molecule type" value="Genomic_DNA"/>
</dbReference>
<evidence type="ECO:0000256" key="1">
    <source>
        <dbReference type="SAM" id="MobiDB-lite"/>
    </source>
</evidence>
<dbReference type="Proteomes" id="UP001337655">
    <property type="component" value="Unassembled WGS sequence"/>
</dbReference>
<dbReference type="GeneID" id="89926550"/>
<accession>A0AAV9PEP3</accession>
<feature type="region of interest" description="Disordered" evidence="1">
    <location>
        <begin position="95"/>
        <end position="129"/>
    </location>
</feature>
<organism evidence="2 3">
    <name type="scientific">Saxophila tyrrhenica</name>
    <dbReference type="NCBI Taxonomy" id="1690608"/>
    <lineage>
        <taxon>Eukaryota</taxon>
        <taxon>Fungi</taxon>
        <taxon>Dikarya</taxon>
        <taxon>Ascomycota</taxon>
        <taxon>Pezizomycotina</taxon>
        <taxon>Dothideomycetes</taxon>
        <taxon>Dothideomycetidae</taxon>
        <taxon>Mycosphaerellales</taxon>
        <taxon>Extremaceae</taxon>
        <taxon>Saxophila</taxon>
    </lineage>
</organism>
<comment type="caution">
    <text evidence="2">The sequence shown here is derived from an EMBL/GenBank/DDBJ whole genome shotgun (WGS) entry which is preliminary data.</text>
</comment>
<sequence>MTEPVNNRDSLCSVEDLSFQHDLLPTPEIFAKSGSAHMINIRAFQRPPLDQHSQFDGKVLSSPPATLPPTSFRYNAPSIRLQHPEAAPALRSTIRTASPAAPPPTSNRTTTRPTVAIPNRDHRQKSAESGPASALLALASNFLGNIVKIGQQPRTSSPLVSRLGRQKEEIRIVDSEILIKVIDDETFRQNRVSYPSSAGTEASEKPECLTAFEGDGVWSAGTSHVPLSAGCKEGSAQEIDALSKMSWERQLMRAQESSFSQSMNCTL</sequence>
<dbReference type="AlphaFoldDB" id="A0AAV9PEP3"/>
<evidence type="ECO:0000313" key="3">
    <source>
        <dbReference type="Proteomes" id="UP001337655"/>
    </source>
</evidence>